<dbReference type="PROSITE" id="PS51257">
    <property type="entry name" value="PROKAR_LIPOPROTEIN"/>
    <property type="match status" value="1"/>
</dbReference>
<evidence type="ECO:0000313" key="2">
    <source>
        <dbReference type="Proteomes" id="UP000787635"/>
    </source>
</evidence>
<dbReference type="EMBL" id="JAAVNE010000011">
    <property type="protein sequence ID" value="NKC31003.1"/>
    <property type="molecule type" value="Genomic_DNA"/>
</dbReference>
<proteinExistence type="predicted"/>
<gene>
    <name evidence="1" type="ORF">HEQ75_09015</name>
</gene>
<dbReference type="Proteomes" id="UP000787635">
    <property type="component" value="Unassembled WGS sequence"/>
</dbReference>
<dbReference type="Gene3D" id="3.40.50.10610">
    <property type="entry name" value="ABC-type transport auxiliary lipoprotein component"/>
    <property type="match status" value="1"/>
</dbReference>
<dbReference type="RefSeq" id="WP_168029468.1">
    <property type="nucleotide sequence ID" value="NZ_JAAVNE010000011.1"/>
</dbReference>
<protein>
    <recommendedName>
        <fullName evidence="3">ABC-type transport auxiliary lipoprotein component domain-containing protein</fullName>
    </recommendedName>
</protein>
<sequence>MNRRALLLPALAAGLAGCSLFPSVPNVPVRRYALAPRRPFAVEGRGPVLLVRRMRALPGLMDLGLRRLKADGSYDLLVYEEWLAPPADLADAALRAWLQASGLFSAVVPQGSRAEAGFVLELQLTALEAVPALGEARAGLAGVLLREERLASRVVDSLQVQASAPMAPQAEAPAMAAAMTTALGLAFGRLEAALAPLVR</sequence>
<comment type="caution">
    <text evidence="1">The sequence shown here is derived from an EMBL/GenBank/DDBJ whole genome shotgun (WGS) entry which is preliminary data.</text>
</comment>
<evidence type="ECO:0000313" key="1">
    <source>
        <dbReference type="EMBL" id="NKC31003.1"/>
    </source>
</evidence>
<evidence type="ECO:0008006" key="3">
    <source>
        <dbReference type="Google" id="ProtNLM"/>
    </source>
</evidence>
<reference evidence="1 2" key="1">
    <citation type="submission" date="2020-03" db="EMBL/GenBank/DDBJ databases">
        <title>Roseomonas selenitidurans sp. nov. isolated from urban soil.</title>
        <authorList>
            <person name="Liu H."/>
        </authorList>
    </citation>
    <scope>NUCLEOTIDE SEQUENCE [LARGE SCALE GENOMIC DNA]</scope>
    <source>
        <strain evidence="1 2">BU-1</strain>
    </source>
</reference>
<dbReference type="SUPFAM" id="SSF159594">
    <property type="entry name" value="XCC0632-like"/>
    <property type="match status" value="1"/>
</dbReference>
<organism evidence="1 2">
    <name type="scientific">Falsiroseomonas selenitidurans</name>
    <dbReference type="NCBI Taxonomy" id="2716335"/>
    <lineage>
        <taxon>Bacteria</taxon>
        <taxon>Pseudomonadati</taxon>
        <taxon>Pseudomonadota</taxon>
        <taxon>Alphaproteobacteria</taxon>
        <taxon>Acetobacterales</taxon>
        <taxon>Roseomonadaceae</taxon>
        <taxon>Falsiroseomonas</taxon>
    </lineage>
</organism>
<keyword evidence="2" id="KW-1185">Reference proteome</keyword>
<name>A0ABX1E2L0_9PROT</name>
<accession>A0ABX1E2L0</accession>